<feature type="domain" description="G-protein coupled receptors family 1 profile" evidence="15">
    <location>
        <begin position="229"/>
        <end position="466"/>
    </location>
</feature>
<dbReference type="SUPFAM" id="SSF81321">
    <property type="entry name" value="Family A G protein-coupled receptor-like"/>
    <property type="match status" value="2"/>
</dbReference>
<comment type="similarity">
    <text evidence="2 12">Belongs to the G-protein coupled receptor 1 family.</text>
</comment>
<feature type="region of interest" description="Disordered" evidence="13">
    <location>
        <begin position="495"/>
        <end position="521"/>
    </location>
</feature>
<evidence type="ECO:0000256" key="8">
    <source>
        <dbReference type="ARBA" id="ARBA00023157"/>
    </source>
</evidence>
<dbReference type="Pfam" id="PF00001">
    <property type="entry name" value="7tm_1"/>
    <property type="match status" value="1"/>
</dbReference>
<keyword evidence="11 12" id="KW-0807">Transducer</keyword>
<evidence type="ECO:0000256" key="12">
    <source>
        <dbReference type="RuleBase" id="RU000688"/>
    </source>
</evidence>
<keyword evidence="8" id="KW-1015">Disulfide bond</keyword>
<dbReference type="AlphaFoldDB" id="A0AAW1AIQ4"/>
<keyword evidence="3" id="KW-1003">Cell membrane</keyword>
<keyword evidence="6 12" id="KW-0297">G-protein coupled receptor</keyword>
<dbReference type="InterPro" id="IPR001556">
    <property type="entry name" value="Bombsn_rcpt-like"/>
</dbReference>
<dbReference type="InterPro" id="IPR000276">
    <property type="entry name" value="GPCR_Rhodpsn"/>
</dbReference>
<evidence type="ECO:0000256" key="5">
    <source>
        <dbReference type="ARBA" id="ARBA00022989"/>
    </source>
</evidence>
<dbReference type="PRINTS" id="PR00358">
    <property type="entry name" value="BOMBESINR"/>
</dbReference>
<feature type="transmembrane region" description="Helical" evidence="14">
    <location>
        <begin position="222"/>
        <end position="242"/>
    </location>
</feature>
<keyword evidence="10" id="KW-0325">Glycoprotein</keyword>
<keyword evidence="4 12" id="KW-0812">Transmembrane</keyword>
<evidence type="ECO:0000256" key="14">
    <source>
        <dbReference type="SAM" id="Phobius"/>
    </source>
</evidence>
<evidence type="ECO:0000256" key="4">
    <source>
        <dbReference type="ARBA" id="ARBA00022692"/>
    </source>
</evidence>
<feature type="transmembrane region" description="Helical" evidence="14">
    <location>
        <begin position="301"/>
        <end position="325"/>
    </location>
</feature>
<feature type="transmembrane region" description="Helical" evidence="14">
    <location>
        <begin position="445"/>
        <end position="469"/>
    </location>
</feature>
<dbReference type="PRINTS" id="PR00237">
    <property type="entry name" value="GPCRRHODOPSN"/>
</dbReference>
<feature type="transmembrane region" description="Helical" evidence="14">
    <location>
        <begin position="75"/>
        <end position="100"/>
    </location>
</feature>
<evidence type="ECO:0000256" key="2">
    <source>
        <dbReference type="ARBA" id="ARBA00010663"/>
    </source>
</evidence>
<dbReference type="Proteomes" id="UP001432146">
    <property type="component" value="Unassembled WGS sequence"/>
</dbReference>
<keyword evidence="17" id="KW-1185">Reference proteome</keyword>
<evidence type="ECO:0000256" key="13">
    <source>
        <dbReference type="SAM" id="MobiDB-lite"/>
    </source>
</evidence>
<keyword evidence="9 12" id="KW-0675">Receptor</keyword>
<organism evidence="16 17">
    <name type="scientific">Tetragonisca angustula</name>
    <dbReference type="NCBI Taxonomy" id="166442"/>
    <lineage>
        <taxon>Eukaryota</taxon>
        <taxon>Metazoa</taxon>
        <taxon>Ecdysozoa</taxon>
        <taxon>Arthropoda</taxon>
        <taxon>Hexapoda</taxon>
        <taxon>Insecta</taxon>
        <taxon>Pterygota</taxon>
        <taxon>Neoptera</taxon>
        <taxon>Endopterygota</taxon>
        <taxon>Hymenoptera</taxon>
        <taxon>Apocrita</taxon>
        <taxon>Aculeata</taxon>
        <taxon>Apoidea</taxon>
        <taxon>Anthophila</taxon>
        <taxon>Apidae</taxon>
        <taxon>Tetragonisca</taxon>
    </lineage>
</organism>
<comment type="caution">
    <text evidence="16">The sequence shown here is derived from an EMBL/GenBank/DDBJ whole genome shotgun (WGS) entry which is preliminary data.</text>
</comment>
<comment type="subcellular location">
    <subcellularLocation>
        <location evidence="1">Cell membrane</location>
        <topology evidence="1">Multi-pass membrane protein</topology>
    </subcellularLocation>
</comment>
<evidence type="ECO:0000259" key="15">
    <source>
        <dbReference type="PROSITE" id="PS50262"/>
    </source>
</evidence>
<feature type="transmembrane region" description="Helical" evidence="14">
    <location>
        <begin position="262"/>
        <end position="280"/>
    </location>
</feature>
<evidence type="ECO:0000256" key="3">
    <source>
        <dbReference type="ARBA" id="ARBA00022475"/>
    </source>
</evidence>
<keyword evidence="7 14" id="KW-0472">Membrane</keyword>
<evidence type="ECO:0000256" key="9">
    <source>
        <dbReference type="ARBA" id="ARBA00023170"/>
    </source>
</evidence>
<gene>
    <name evidence="16" type="ORF">QLX08_001189</name>
</gene>
<feature type="transmembrane region" description="Helical" evidence="14">
    <location>
        <begin position="409"/>
        <end position="433"/>
    </location>
</feature>
<name>A0AAW1AIQ4_9HYME</name>
<dbReference type="CDD" id="cd15927">
    <property type="entry name" value="7tmA_Bombesin_R-like"/>
    <property type="match status" value="1"/>
</dbReference>
<accession>A0AAW1AIQ4</accession>
<dbReference type="PROSITE" id="PS00237">
    <property type="entry name" value="G_PROTEIN_RECEP_F1_1"/>
    <property type="match status" value="1"/>
</dbReference>
<dbReference type="PANTHER" id="PTHR45695:SF26">
    <property type="entry name" value="NEUROPEPTIDE CCHAMIDE-1 RECEPTOR"/>
    <property type="match status" value="1"/>
</dbReference>
<dbReference type="InterPro" id="IPR017452">
    <property type="entry name" value="GPCR_Rhodpsn_7TM"/>
</dbReference>
<evidence type="ECO:0000256" key="6">
    <source>
        <dbReference type="ARBA" id="ARBA00023040"/>
    </source>
</evidence>
<evidence type="ECO:0000256" key="7">
    <source>
        <dbReference type="ARBA" id="ARBA00023136"/>
    </source>
</evidence>
<evidence type="ECO:0000256" key="11">
    <source>
        <dbReference type="ARBA" id="ARBA00023224"/>
    </source>
</evidence>
<dbReference type="GO" id="GO:0008188">
    <property type="term" value="F:neuropeptide receptor activity"/>
    <property type="evidence" value="ECO:0007669"/>
    <property type="project" value="TreeGrafter"/>
</dbReference>
<dbReference type="EMBL" id="JAWNGG020000015">
    <property type="protein sequence ID" value="KAK9308993.1"/>
    <property type="molecule type" value="Genomic_DNA"/>
</dbReference>
<protein>
    <recommendedName>
        <fullName evidence="15">G-protein coupled receptors family 1 profile domain-containing protein</fullName>
    </recommendedName>
</protein>
<dbReference type="PROSITE" id="PS50262">
    <property type="entry name" value="G_PROTEIN_RECEP_F1_2"/>
    <property type="match status" value="1"/>
</dbReference>
<feature type="transmembrane region" description="Helical" evidence="14">
    <location>
        <begin position="353"/>
        <end position="376"/>
    </location>
</feature>
<proteinExistence type="inferred from homology"/>
<dbReference type="PANTHER" id="PTHR45695">
    <property type="entry name" value="LEUCOKININ RECEPTOR-RELATED"/>
    <property type="match status" value="1"/>
</dbReference>
<dbReference type="GO" id="GO:0005886">
    <property type="term" value="C:plasma membrane"/>
    <property type="evidence" value="ECO:0007669"/>
    <property type="project" value="UniProtKB-SubCell"/>
</dbReference>
<reference evidence="16 17" key="1">
    <citation type="submission" date="2024-05" db="EMBL/GenBank/DDBJ databases">
        <title>The nuclear and mitochondrial genome assemblies of Tetragonisca angustula (Apidae: Meliponini), a tiny yet remarkable pollinator in the Neotropics.</title>
        <authorList>
            <person name="Ferrari R."/>
            <person name="Ricardo P.C."/>
            <person name="Dias F.C."/>
            <person name="Araujo N.S."/>
            <person name="Soares D.O."/>
            <person name="Zhou Q.-S."/>
            <person name="Zhu C.-D."/>
            <person name="Coutinho L."/>
            <person name="Airas M.C."/>
            <person name="Batista T.M."/>
        </authorList>
    </citation>
    <scope>NUCLEOTIDE SEQUENCE [LARGE SCALE GENOMIC DNA]</scope>
    <source>
        <strain evidence="16">ASF017062</strain>
        <tissue evidence="16">Abdomen</tissue>
    </source>
</reference>
<dbReference type="Gene3D" id="1.20.1070.10">
    <property type="entry name" value="Rhodopsin 7-helix transmembrane proteins"/>
    <property type="match status" value="2"/>
</dbReference>
<evidence type="ECO:0000256" key="1">
    <source>
        <dbReference type="ARBA" id="ARBA00004651"/>
    </source>
</evidence>
<evidence type="ECO:0000313" key="16">
    <source>
        <dbReference type="EMBL" id="KAK9308993.1"/>
    </source>
</evidence>
<sequence>MLRARATVSPSPLLSWSSWTTPSASSVLKVTSAAASSTQYASIGSVIDQMMTEKSEEQANAEEEYTPYEERPETYIVPIVFLLILVIGLTGNGVLALTILRHSNMRNVPNIYVFSLALGDLLARDPLSHSGFRPANLTLPGPGTIVARFFLSLASRRPLEHLALYSRATHSLLPLTFSSRTIRHLRGAVLPSRDRRFFEVHARRGEIELFERQSCKARRRKVWTESEEVIITCVPFTFTLYILDSWPFGPLLCKFSECVKDISVGVSVFTLTALSADRFFAIVDPMRKLHATGTGRRATRFTVIVAAMIWLLAIMCAIPASFSYIKVFKVNSNVSFSACYPYPTEFGPNYPRTILVCRFFIFYAVPLSIIAFFYILMARHLMHSTRNIPGEMQCQVKQVKARKKVAKMVMAFVIVFAVCFFPQHVFMLWFYIYPTAQRDYNAFWHYFRILSFCLAFTNSCINPIALYCVSNTFRRYFDRYLLCCIPRRIRRRHRRSSDLSSRRGQSFSLMSSKRYDSRRQRSTMHMSILGNDAKAGVPIKEQETTISLAACPNGIEDGLRSHRNSTIEQPIDHECTLTASKD</sequence>
<evidence type="ECO:0000256" key="10">
    <source>
        <dbReference type="ARBA" id="ARBA00023180"/>
    </source>
</evidence>
<evidence type="ECO:0000313" key="17">
    <source>
        <dbReference type="Proteomes" id="UP001432146"/>
    </source>
</evidence>
<keyword evidence="5 14" id="KW-1133">Transmembrane helix</keyword>